<dbReference type="AlphaFoldDB" id="A0A518VAL3"/>
<accession>A0A518VAL3</accession>
<dbReference type="EMBL" id="CP033464">
    <property type="protein sequence ID" value="QDX94030.1"/>
    <property type="molecule type" value="Genomic_DNA"/>
</dbReference>
<organism evidence="1 2">
    <name type="scientific">Brevibacillus laterosporus</name>
    <name type="common">Bacillus laterosporus</name>
    <dbReference type="NCBI Taxonomy" id="1465"/>
    <lineage>
        <taxon>Bacteria</taxon>
        <taxon>Bacillati</taxon>
        <taxon>Bacillota</taxon>
        <taxon>Bacilli</taxon>
        <taxon>Bacillales</taxon>
        <taxon>Paenibacillaceae</taxon>
        <taxon>Brevibacillus</taxon>
    </lineage>
</organism>
<protein>
    <submittedName>
        <fullName evidence="1">Cell adhesion protein</fullName>
    </submittedName>
</protein>
<proteinExistence type="predicted"/>
<reference evidence="1 2" key="1">
    <citation type="submission" date="2018-11" db="EMBL/GenBank/DDBJ databases">
        <title>Phylogenetic determinants of toxin gene distribution in genomes of Brevibacillus laterosporus.</title>
        <authorList>
            <person name="Glare T.R."/>
            <person name="Durrant A."/>
            <person name="Berry C."/>
            <person name="Palma L."/>
            <person name="Ormskirk M."/>
            <person name="Cox M.O."/>
        </authorList>
    </citation>
    <scope>NUCLEOTIDE SEQUENCE [LARGE SCALE GENOMIC DNA]</scope>
    <source>
        <strain evidence="1 2">1821L</strain>
    </source>
</reference>
<keyword evidence="2" id="KW-1185">Reference proteome</keyword>
<sequence length="363" mass="40817">MRHLGIYKKSSGLIFDDTFSGGGIHPRYEISPSNSCHLDEGNGRLNIPHTEIETSILFDIPKEENTLLLEVTADYIPTEFGDEGGILVWQDACHRLEFLESLDTTTREFSKWRAYKKGNRWTFYADKGSGWELFDSDVMVAEKLGIVLKNADNDNDVPIDLGRVVLCRSGNITIGNLSTGHTAYLCDPDGNSIASAKVESGWTGVEIGLPTIPYRGTVKVYDQDGNLLSSLEDFDIYGGDLFLYGSDLKVMWKGAELNVKGETCLGTMYDDQILVQMELLNPSEEVPADDCTLGILQYKDKFGYQWADLCYEDEGSPTLDFKVKLNMGRLDPLKSKKFWMKVGRKSEHFDIKPMNFLLDVNHK</sequence>
<name>A0A518VAL3_BRELA</name>
<gene>
    <name evidence="1" type="ORF">EEL30_18075</name>
</gene>
<dbReference type="OrthoDB" id="2875686at2"/>
<evidence type="ECO:0000313" key="1">
    <source>
        <dbReference type="EMBL" id="QDX94030.1"/>
    </source>
</evidence>
<dbReference type="Proteomes" id="UP000319432">
    <property type="component" value="Chromosome"/>
</dbReference>
<evidence type="ECO:0000313" key="2">
    <source>
        <dbReference type="Proteomes" id="UP000319432"/>
    </source>
</evidence>